<evidence type="ECO:0000313" key="2">
    <source>
        <dbReference type="EMBL" id="KAJ4775480.1"/>
    </source>
</evidence>
<keyword evidence="3" id="KW-1185">Reference proteome</keyword>
<evidence type="ECO:0000256" key="1">
    <source>
        <dbReference type="SAM" id="MobiDB-lite"/>
    </source>
</evidence>
<dbReference type="InterPro" id="IPR026319">
    <property type="entry name" value="ZC2HC1A/B-like"/>
</dbReference>
<protein>
    <submittedName>
        <fullName evidence="2">PPR containing protein</fullName>
    </submittedName>
</protein>
<accession>A0AAV8E5G3</accession>
<sequence length="461" mass="51792">MGSRIALQQFTMRSGGSGSFIGVSLHDLNTVDVRQGGEMEGMGEIDREAITEDSLDNGDDSNSVSVDCMHDSYRNSLTLHGVEEEHSVLDNSSRPSSPSYNILLIEDVLPIENVRARFLDLIVDHFISQHLIEVGELPETGYNQAHEKANKRKPREARYEGDPCVALPLMYIANLYENLVNDVNSRLGALNGTRETTIGVALEASGGLYRKLMSKFPKKGQISFRRRELATSHATRTRFPELVVQEEKRVRFVVINGLSIVEKPTTMSMEDAQWFKRLTGRCEVALMTRDYKYYSPRHKHRRSSSQPLLNIHESAAFSGSDSSPIVVSPSEYHQSNENDHPPELKQQQQLPAQHHHQPQYHPVHHLQPHIPPHNQQFMTSPYPCTSISHIPDSEPNQHQPHGDNNLAPHLSCVQLQSAAHLPGCLLHLPTSPAKFCDECGSPYVRETSKFCSECGTKRFGK</sequence>
<dbReference type="PANTHER" id="PTHR13555">
    <property type="entry name" value="C2H2 ZINC FINGER CGI-62-RELATED"/>
    <property type="match status" value="1"/>
</dbReference>
<feature type="compositionally biased region" description="Polar residues" evidence="1">
    <location>
        <begin position="318"/>
        <end position="333"/>
    </location>
</feature>
<feature type="compositionally biased region" description="Polar residues" evidence="1">
    <location>
        <begin position="373"/>
        <end position="399"/>
    </location>
</feature>
<feature type="compositionally biased region" description="Basic residues" evidence="1">
    <location>
        <begin position="353"/>
        <end position="367"/>
    </location>
</feature>
<proteinExistence type="predicted"/>
<feature type="region of interest" description="Disordered" evidence="1">
    <location>
        <begin position="318"/>
        <end position="405"/>
    </location>
</feature>
<reference evidence="2" key="1">
    <citation type="submission" date="2022-08" db="EMBL/GenBank/DDBJ databases">
        <authorList>
            <person name="Marques A."/>
        </authorList>
    </citation>
    <scope>NUCLEOTIDE SEQUENCE</scope>
    <source>
        <strain evidence="2">RhyPub2mFocal</strain>
        <tissue evidence="2">Leaves</tissue>
    </source>
</reference>
<evidence type="ECO:0000313" key="3">
    <source>
        <dbReference type="Proteomes" id="UP001140206"/>
    </source>
</evidence>
<dbReference type="PANTHER" id="PTHR13555:SF36">
    <property type="entry name" value="ZINC FINGER C2HC DOMAIN-CONTAINING PROTEIN 1B"/>
    <property type="match status" value="1"/>
</dbReference>
<name>A0AAV8E5G3_9POAL</name>
<dbReference type="EMBL" id="JAMFTS010000003">
    <property type="protein sequence ID" value="KAJ4775480.1"/>
    <property type="molecule type" value="Genomic_DNA"/>
</dbReference>
<dbReference type="Proteomes" id="UP001140206">
    <property type="component" value="Chromosome 3"/>
</dbReference>
<dbReference type="AlphaFoldDB" id="A0AAV8E5G3"/>
<feature type="compositionally biased region" description="Basic and acidic residues" evidence="1">
    <location>
        <begin position="334"/>
        <end position="343"/>
    </location>
</feature>
<comment type="caution">
    <text evidence="2">The sequence shown here is derived from an EMBL/GenBank/DDBJ whole genome shotgun (WGS) entry which is preliminary data.</text>
</comment>
<organism evidence="2 3">
    <name type="scientific">Rhynchospora pubera</name>
    <dbReference type="NCBI Taxonomy" id="906938"/>
    <lineage>
        <taxon>Eukaryota</taxon>
        <taxon>Viridiplantae</taxon>
        <taxon>Streptophyta</taxon>
        <taxon>Embryophyta</taxon>
        <taxon>Tracheophyta</taxon>
        <taxon>Spermatophyta</taxon>
        <taxon>Magnoliopsida</taxon>
        <taxon>Liliopsida</taxon>
        <taxon>Poales</taxon>
        <taxon>Cyperaceae</taxon>
        <taxon>Cyperoideae</taxon>
        <taxon>Rhynchosporeae</taxon>
        <taxon>Rhynchospora</taxon>
    </lineage>
</organism>
<gene>
    <name evidence="2" type="ORF">LUZ62_059737</name>
</gene>